<dbReference type="AlphaFoldDB" id="A0AAV3PRZ3"/>
<protein>
    <submittedName>
        <fullName evidence="1">Uncharacterized protein</fullName>
    </submittedName>
</protein>
<dbReference type="Proteomes" id="UP001454036">
    <property type="component" value="Unassembled WGS sequence"/>
</dbReference>
<evidence type="ECO:0000313" key="2">
    <source>
        <dbReference type="Proteomes" id="UP001454036"/>
    </source>
</evidence>
<organism evidence="1 2">
    <name type="scientific">Lithospermum erythrorhizon</name>
    <name type="common">Purple gromwell</name>
    <name type="synonym">Lithospermum officinale var. erythrorhizon</name>
    <dbReference type="NCBI Taxonomy" id="34254"/>
    <lineage>
        <taxon>Eukaryota</taxon>
        <taxon>Viridiplantae</taxon>
        <taxon>Streptophyta</taxon>
        <taxon>Embryophyta</taxon>
        <taxon>Tracheophyta</taxon>
        <taxon>Spermatophyta</taxon>
        <taxon>Magnoliopsida</taxon>
        <taxon>eudicotyledons</taxon>
        <taxon>Gunneridae</taxon>
        <taxon>Pentapetalae</taxon>
        <taxon>asterids</taxon>
        <taxon>lamiids</taxon>
        <taxon>Boraginales</taxon>
        <taxon>Boraginaceae</taxon>
        <taxon>Boraginoideae</taxon>
        <taxon>Lithospermeae</taxon>
        <taxon>Lithospermum</taxon>
    </lineage>
</organism>
<proteinExistence type="predicted"/>
<sequence>MESINVKVVDHDQPPKEEVLSVTPLVIDSHTNQPTEEGNIVTPPDLDSSIELAARIQKTHPVENIIGEIDGAMTTRRKNRADYRKMARLLAETCFLSKTEPKDMKAALQDENWIDAIQEELIQFERNEV</sequence>
<dbReference type="EMBL" id="BAABME010002409">
    <property type="protein sequence ID" value="GAA0154499.1"/>
    <property type="molecule type" value="Genomic_DNA"/>
</dbReference>
<gene>
    <name evidence="1" type="ORF">LIER_12458</name>
</gene>
<evidence type="ECO:0000313" key="1">
    <source>
        <dbReference type="EMBL" id="GAA0154499.1"/>
    </source>
</evidence>
<accession>A0AAV3PRZ3</accession>
<comment type="caution">
    <text evidence="1">The sequence shown here is derived from an EMBL/GenBank/DDBJ whole genome shotgun (WGS) entry which is preliminary data.</text>
</comment>
<name>A0AAV3PRZ3_LITER</name>
<keyword evidence="2" id="KW-1185">Reference proteome</keyword>
<reference evidence="1 2" key="1">
    <citation type="submission" date="2024-01" db="EMBL/GenBank/DDBJ databases">
        <title>The complete chloroplast genome sequence of Lithospermum erythrorhizon: insights into the phylogenetic relationship among Boraginaceae species and the maternal lineages of purple gromwells.</title>
        <authorList>
            <person name="Okada T."/>
            <person name="Watanabe K."/>
        </authorList>
    </citation>
    <scope>NUCLEOTIDE SEQUENCE [LARGE SCALE GENOMIC DNA]</scope>
</reference>